<comment type="pathway">
    <text evidence="1">Bacterial outer membrane biogenesis; LPS O-antigen biosynthesis.</text>
</comment>
<dbReference type="PATRIC" id="fig|28229.3.peg.3704"/>
<dbReference type="RefSeq" id="WP_033083676.1">
    <property type="nucleotide sequence ID" value="NZ_JQEC01000051.1"/>
</dbReference>
<evidence type="ECO:0000313" key="4">
    <source>
        <dbReference type="EMBL" id="KGJ89902.1"/>
    </source>
</evidence>
<dbReference type="Proteomes" id="UP000029868">
    <property type="component" value="Unassembled WGS sequence"/>
</dbReference>
<comment type="caution">
    <text evidence="4">The sequence shown here is derived from an EMBL/GenBank/DDBJ whole genome shotgun (WGS) entry which is preliminary data.</text>
</comment>
<dbReference type="PANTHER" id="PTHR43000">
    <property type="entry name" value="DTDP-D-GLUCOSE 4,6-DEHYDRATASE-RELATED"/>
    <property type="match status" value="1"/>
</dbReference>
<dbReference type="OrthoDB" id="9801056at2"/>
<protein>
    <submittedName>
        <fullName evidence="4">NAD-dependent epimerase/dehydratase</fullName>
    </submittedName>
</protein>
<dbReference type="SUPFAM" id="SSF51735">
    <property type="entry name" value="NAD(P)-binding Rossmann-fold domains"/>
    <property type="match status" value="1"/>
</dbReference>
<evidence type="ECO:0000256" key="1">
    <source>
        <dbReference type="ARBA" id="ARBA00005125"/>
    </source>
</evidence>
<dbReference type="InterPro" id="IPR001509">
    <property type="entry name" value="Epimerase_deHydtase"/>
</dbReference>
<name>A0A099KIT1_COLPS</name>
<comment type="similarity">
    <text evidence="2">Belongs to the NAD(P)-dependent epimerase/dehydratase family.</text>
</comment>
<feature type="domain" description="NAD-dependent epimerase/dehydratase" evidence="3">
    <location>
        <begin position="3"/>
        <end position="223"/>
    </location>
</feature>
<evidence type="ECO:0000313" key="5">
    <source>
        <dbReference type="Proteomes" id="UP000029868"/>
    </source>
</evidence>
<dbReference type="Gene3D" id="3.40.50.720">
    <property type="entry name" value="NAD(P)-binding Rossmann-like Domain"/>
    <property type="match status" value="1"/>
</dbReference>
<dbReference type="AlphaFoldDB" id="A0A099KIT1"/>
<gene>
    <name evidence="4" type="ORF">GAB14E_3780</name>
</gene>
<dbReference type="CDD" id="cd05232">
    <property type="entry name" value="UDP_G4E_4_SDR_e"/>
    <property type="match status" value="1"/>
</dbReference>
<accession>A0A099KIT1</accession>
<proteinExistence type="inferred from homology"/>
<evidence type="ECO:0000256" key="2">
    <source>
        <dbReference type="ARBA" id="ARBA00007637"/>
    </source>
</evidence>
<organism evidence="4 5">
    <name type="scientific">Colwellia psychrerythraea</name>
    <name type="common">Vibrio psychroerythus</name>
    <dbReference type="NCBI Taxonomy" id="28229"/>
    <lineage>
        <taxon>Bacteria</taxon>
        <taxon>Pseudomonadati</taxon>
        <taxon>Pseudomonadota</taxon>
        <taxon>Gammaproteobacteria</taxon>
        <taxon>Alteromonadales</taxon>
        <taxon>Colwelliaceae</taxon>
        <taxon>Colwellia</taxon>
    </lineage>
</organism>
<dbReference type="InterPro" id="IPR036291">
    <property type="entry name" value="NAD(P)-bd_dom_sf"/>
</dbReference>
<dbReference type="EMBL" id="JQEC01000051">
    <property type="protein sequence ID" value="KGJ89902.1"/>
    <property type="molecule type" value="Genomic_DNA"/>
</dbReference>
<evidence type="ECO:0000259" key="3">
    <source>
        <dbReference type="Pfam" id="PF01370"/>
    </source>
</evidence>
<dbReference type="Pfam" id="PF01370">
    <property type="entry name" value="Epimerase"/>
    <property type="match status" value="1"/>
</dbReference>
<sequence length="319" mass="34824">MNILITGATGFLGKYLLSQLNYKQNNITVVLRSTSEGYNNSVCVPIFNGESDFKRAVVNQDIIIHCAARVHVMNVNIEQSLKDFREVNTHATINLAQQAAEAGVKRFIFISSIKVNGESTELGSPFKPDDIFVPTDPYGLSKHEAEVGLRNVSLKTGMEVVIIRPPLVYGPGVKANFASMIKWINKGLPLPLGGIKDNKRSLVSVDNLVDLIITCIDHPDAANQTFLVSDNADVSTTALLGNMAEALNVPNRLIPIPPLLFDIASQLIGKPAISQRLCGSLQVNISKTIRLLNWSPPYSSAESMKKTADAFIDNLNKKK</sequence>
<reference evidence="4 5" key="1">
    <citation type="submission" date="2014-08" db="EMBL/GenBank/DDBJ databases">
        <title>Genomic and Phenotypic Diversity of Colwellia psychrerythraea strains from Disparate Marine Basins.</title>
        <authorList>
            <person name="Techtmann S.M."/>
            <person name="Stelling S.C."/>
            <person name="Utturkar S.M."/>
            <person name="Alshibli N."/>
            <person name="Harris A."/>
            <person name="Brown S.D."/>
            <person name="Hazen T.C."/>
        </authorList>
    </citation>
    <scope>NUCLEOTIDE SEQUENCE [LARGE SCALE GENOMIC DNA]</scope>
    <source>
        <strain evidence="4 5">GAB14E</strain>
    </source>
</reference>